<dbReference type="Gene3D" id="1.25.40.20">
    <property type="entry name" value="Ankyrin repeat-containing domain"/>
    <property type="match status" value="1"/>
</dbReference>
<dbReference type="PANTHER" id="PTHR24128">
    <property type="entry name" value="HOMEOBOX PROTEIN WARIAI"/>
    <property type="match status" value="1"/>
</dbReference>
<proteinExistence type="predicted"/>
<name>A0A061FML6_THECC</name>
<keyword evidence="2" id="KW-1185">Reference proteome</keyword>
<dbReference type="InterPro" id="IPR002110">
    <property type="entry name" value="Ankyrin_rpt"/>
</dbReference>
<protein>
    <submittedName>
        <fullName evidence="1">Ankyrin repeat protein</fullName>
    </submittedName>
</protein>
<organism evidence="1 2">
    <name type="scientific">Theobroma cacao</name>
    <name type="common">Cacao</name>
    <name type="synonym">Cocoa</name>
    <dbReference type="NCBI Taxonomy" id="3641"/>
    <lineage>
        <taxon>Eukaryota</taxon>
        <taxon>Viridiplantae</taxon>
        <taxon>Streptophyta</taxon>
        <taxon>Embryophyta</taxon>
        <taxon>Tracheophyta</taxon>
        <taxon>Spermatophyta</taxon>
        <taxon>Magnoliopsida</taxon>
        <taxon>eudicotyledons</taxon>
        <taxon>Gunneridae</taxon>
        <taxon>Pentapetalae</taxon>
        <taxon>rosids</taxon>
        <taxon>malvids</taxon>
        <taxon>Malvales</taxon>
        <taxon>Malvaceae</taxon>
        <taxon>Byttnerioideae</taxon>
        <taxon>Theobroma</taxon>
    </lineage>
</organism>
<dbReference type="Pfam" id="PF12796">
    <property type="entry name" value="Ank_2"/>
    <property type="match status" value="1"/>
</dbReference>
<dbReference type="SUPFAM" id="SSF48403">
    <property type="entry name" value="Ankyrin repeat"/>
    <property type="match status" value="1"/>
</dbReference>
<sequence>MDERHERLRGAAQAGNNDALYAVIREGAYLLDGIDQIPFFDTPLHIAAAAGHTDFAMEIMNLKPSLALKLNHDGFSPIQLALQNGRSLVSW</sequence>
<dbReference type="InParanoid" id="A0A061FML6"/>
<evidence type="ECO:0000313" key="2">
    <source>
        <dbReference type="Proteomes" id="UP000026915"/>
    </source>
</evidence>
<evidence type="ECO:0000313" key="1">
    <source>
        <dbReference type="EMBL" id="EOY18306.1"/>
    </source>
</evidence>
<dbReference type="AlphaFoldDB" id="A0A061FML6"/>
<dbReference type="Proteomes" id="UP000026915">
    <property type="component" value="Chromosome 10"/>
</dbReference>
<dbReference type="EMBL" id="CM001888">
    <property type="protein sequence ID" value="EOY18306.1"/>
    <property type="molecule type" value="Genomic_DNA"/>
</dbReference>
<accession>A0A061FML6</accession>
<dbReference type="eggNOG" id="KOG0504">
    <property type="taxonomic scope" value="Eukaryota"/>
</dbReference>
<dbReference type="HOGENOM" id="CLU_000134_47_2_1"/>
<gene>
    <name evidence="1" type="ORF">TCM_042899</name>
</gene>
<dbReference type="Gramene" id="EOY18306">
    <property type="protein sequence ID" value="EOY18306"/>
    <property type="gene ID" value="TCM_042899"/>
</dbReference>
<reference evidence="1 2" key="1">
    <citation type="journal article" date="2013" name="Genome Biol.">
        <title>The genome sequence of the most widely cultivated cacao type and its use to identify candidate genes regulating pod color.</title>
        <authorList>
            <person name="Motamayor J.C."/>
            <person name="Mockaitis K."/>
            <person name="Schmutz J."/>
            <person name="Haiminen N."/>
            <person name="Iii D.L."/>
            <person name="Cornejo O."/>
            <person name="Findley S.D."/>
            <person name="Zheng P."/>
            <person name="Utro F."/>
            <person name="Royaert S."/>
            <person name="Saski C."/>
            <person name="Jenkins J."/>
            <person name="Podicheti R."/>
            <person name="Zhao M."/>
            <person name="Scheffler B.E."/>
            <person name="Stack J.C."/>
            <person name="Feltus F.A."/>
            <person name="Mustiga G.M."/>
            <person name="Amores F."/>
            <person name="Phillips W."/>
            <person name="Marelli J.P."/>
            <person name="May G.D."/>
            <person name="Shapiro H."/>
            <person name="Ma J."/>
            <person name="Bustamante C.D."/>
            <person name="Schnell R.J."/>
            <person name="Main D."/>
            <person name="Gilbert D."/>
            <person name="Parida L."/>
            <person name="Kuhn D.N."/>
        </authorList>
    </citation>
    <scope>NUCLEOTIDE SEQUENCE [LARGE SCALE GENOMIC DNA]</scope>
    <source>
        <strain evidence="2">cv. Matina 1-6</strain>
    </source>
</reference>
<dbReference type="PANTHER" id="PTHR24128:SF46">
    <property type="entry name" value="ALPHA-LATROTOXIN-LHE1A-LIKE ISOFORM X1"/>
    <property type="match status" value="1"/>
</dbReference>
<dbReference type="OMA" id="MDERHER"/>
<dbReference type="InterPro" id="IPR036770">
    <property type="entry name" value="Ankyrin_rpt-contain_sf"/>
</dbReference>